<keyword evidence="7 8" id="KW-0503">Monooxygenase</keyword>
<keyword evidence="11" id="KW-1185">Reference proteome</keyword>
<dbReference type="PANTHER" id="PTHR24305">
    <property type="entry name" value="CYTOCHROME P450"/>
    <property type="match status" value="1"/>
</dbReference>
<evidence type="ECO:0008006" key="12">
    <source>
        <dbReference type="Google" id="ProtNLM"/>
    </source>
</evidence>
<keyword evidence="6 8" id="KW-0408">Iron</keyword>
<dbReference type="PROSITE" id="PS00086">
    <property type="entry name" value="CYTOCHROME_P450"/>
    <property type="match status" value="1"/>
</dbReference>
<dbReference type="InterPro" id="IPR017972">
    <property type="entry name" value="Cyt_P450_CS"/>
</dbReference>
<dbReference type="InterPro" id="IPR036396">
    <property type="entry name" value="Cyt_P450_sf"/>
</dbReference>
<dbReference type="InterPro" id="IPR002401">
    <property type="entry name" value="Cyt_P450_E_grp-I"/>
</dbReference>
<evidence type="ECO:0000313" key="11">
    <source>
        <dbReference type="Proteomes" id="UP001341245"/>
    </source>
</evidence>
<comment type="cofactor">
    <cofactor evidence="1">
        <name>heme</name>
        <dbReference type="ChEBI" id="CHEBI:30413"/>
    </cofactor>
</comment>
<dbReference type="EMBL" id="JASGXD010000021">
    <property type="protein sequence ID" value="KAK5999717.1"/>
    <property type="molecule type" value="Genomic_DNA"/>
</dbReference>
<dbReference type="CDD" id="cd11061">
    <property type="entry name" value="CYP67-like"/>
    <property type="match status" value="1"/>
</dbReference>
<keyword evidence="4 8" id="KW-0479">Metal-binding</keyword>
<feature type="transmembrane region" description="Helical" evidence="9">
    <location>
        <begin position="6"/>
        <end position="24"/>
    </location>
</feature>
<evidence type="ECO:0000313" key="10">
    <source>
        <dbReference type="EMBL" id="KAK5999717.1"/>
    </source>
</evidence>
<evidence type="ECO:0000256" key="2">
    <source>
        <dbReference type="ARBA" id="ARBA00010617"/>
    </source>
</evidence>
<comment type="similarity">
    <text evidence="2 8">Belongs to the cytochrome P450 family.</text>
</comment>
<sequence length="516" mass="57741">MDLLQYLFLCSIFIPLWIVLYYIVPYFTTYTHLRHIPGPFVAKFSNIWLAHYSRKGQRYAAVHAAHRRYGRLVRVGYNHISIADERGIQVVYAHGNGFLKDTFYEAFVSGVPGVFNTRDRAQHTRKRKIVAHAFSPGAVVAFESHMAENLDRWVKQLDMIAAQGDVNGFARVNMMPWCTYIAFDIIGDLAFGAPFGMVEKGRDECESQVRPGGPVVLTRGAETLNRRGEVSSTLGLLPSLRPYANYLPDPFFTKGMQSVQNLHGIASMAVSKRLDDTGKPEQNKRHDILALLLKSKGPDGLPMQRNELISESLTQLIAGSDTVSNTSCAIIYWILAGERDAPGTILPRLQQELDAAIPSTGAIATHVQVKNLPFLRRCIDEGMRLHSTSALGLPRIVTSASGVWFEDAHFPIGTVLSVPSYTVHHDAKIWGPDVGKFIPDRFSPQSFTSRQKMAFNPFSYGPRACVGQNVALMELSLIVGTLIRRYDLVLEQKEMKCTEGFSKKPVECWVRIKRRA</sequence>
<keyword evidence="5 8" id="KW-0560">Oxidoreductase</keyword>
<evidence type="ECO:0000256" key="9">
    <source>
        <dbReference type="SAM" id="Phobius"/>
    </source>
</evidence>
<evidence type="ECO:0000256" key="5">
    <source>
        <dbReference type="ARBA" id="ARBA00023002"/>
    </source>
</evidence>
<dbReference type="SUPFAM" id="SSF48264">
    <property type="entry name" value="Cytochrome P450"/>
    <property type="match status" value="1"/>
</dbReference>
<dbReference type="Gene3D" id="1.10.630.10">
    <property type="entry name" value="Cytochrome P450"/>
    <property type="match status" value="1"/>
</dbReference>
<keyword evidence="9" id="KW-1133">Transmembrane helix</keyword>
<keyword evidence="9" id="KW-0472">Membrane</keyword>
<accession>A0ABR0T5R0</accession>
<reference evidence="10 11" key="1">
    <citation type="submission" date="2023-11" db="EMBL/GenBank/DDBJ databases">
        <title>Draft genome sequence and annotation of the polyextremotolerant black yeast-like fungus Aureobasidium pullulans NRRL 62042.</title>
        <authorList>
            <person name="Dielentheis-Frenken M.R.E."/>
            <person name="Wibberg D."/>
            <person name="Blank L.M."/>
            <person name="Tiso T."/>
        </authorList>
    </citation>
    <scope>NUCLEOTIDE SEQUENCE [LARGE SCALE GENOMIC DNA]</scope>
    <source>
        <strain evidence="10 11">NRRL 62042</strain>
    </source>
</reference>
<dbReference type="InterPro" id="IPR050121">
    <property type="entry name" value="Cytochrome_P450_monoxygenase"/>
</dbReference>
<dbReference type="PANTHER" id="PTHR24305:SF29">
    <property type="entry name" value="BENZOATE-PARA-HYDROXYLASE"/>
    <property type="match status" value="1"/>
</dbReference>
<dbReference type="Proteomes" id="UP001341245">
    <property type="component" value="Unassembled WGS sequence"/>
</dbReference>
<evidence type="ECO:0000256" key="3">
    <source>
        <dbReference type="ARBA" id="ARBA00022617"/>
    </source>
</evidence>
<dbReference type="Pfam" id="PF00067">
    <property type="entry name" value="p450"/>
    <property type="match status" value="1"/>
</dbReference>
<protein>
    <recommendedName>
        <fullName evidence="12">Cytochrome p450 benzoate 4-monooxygenase</fullName>
    </recommendedName>
</protein>
<organism evidence="10 11">
    <name type="scientific">Aureobasidium pullulans</name>
    <name type="common">Black yeast</name>
    <name type="synonym">Pullularia pullulans</name>
    <dbReference type="NCBI Taxonomy" id="5580"/>
    <lineage>
        <taxon>Eukaryota</taxon>
        <taxon>Fungi</taxon>
        <taxon>Dikarya</taxon>
        <taxon>Ascomycota</taxon>
        <taxon>Pezizomycotina</taxon>
        <taxon>Dothideomycetes</taxon>
        <taxon>Dothideomycetidae</taxon>
        <taxon>Dothideales</taxon>
        <taxon>Saccotheciaceae</taxon>
        <taxon>Aureobasidium</taxon>
    </lineage>
</organism>
<evidence type="ECO:0000256" key="1">
    <source>
        <dbReference type="ARBA" id="ARBA00001971"/>
    </source>
</evidence>
<evidence type="ECO:0000256" key="4">
    <source>
        <dbReference type="ARBA" id="ARBA00022723"/>
    </source>
</evidence>
<keyword evidence="3 8" id="KW-0349">Heme</keyword>
<dbReference type="PRINTS" id="PR00385">
    <property type="entry name" value="P450"/>
</dbReference>
<evidence type="ECO:0000256" key="6">
    <source>
        <dbReference type="ARBA" id="ARBA00023004"/>
    </source>
</evidence>
<evidence type="ECO:0000256" key="7">
    <source>
        <dbReference type="ARBA" id="ARBA00023033"/>
    </source>
</evidence>
<dbReference type="PRINTS" id="PR00463">
    <property type="entry name" value="EP450I"/>
</dbReference>
<keyword evidence="9" id="KW-0812">Transmembrane</keyword>
<evidence type="ECO:0000256" key="8">
    <source>
        <dbReference type="RuleBase" id="RU000461"/>
    </source>
</evidence>
<gene>
    <name evidence="10" type="ORF">QM012_005123</name>
</gene>
<dbReference type="InterPro" id="IPR001128">
    <property type="entry name" value="Cyt_P450"/>
</dbReference>
<name>A0ABR0T5R0_AURPU</name>
<comment type="caution">
    <text evidence="10">The sequence shown here is derived from an EMBL/GenBank/DDBJ whole genome shotgun (WGS) entry which is preliminary data.</text>
</comment>
<proteinExistence type="inferred from homology"/>